<organism evidence="4 5">
    <name type="scientific">Teratosphaeria nubilosa</name>
    <dbReference type="NCBI Taxonomy" id="161662"/>
    <lineage>
        <taxon>Eukaryota</taxon>
        <taxon>Fungi</taxon>
        <taxon>Dikarya</taxon>
        <taxon>Ascomycota</taxon>
        <taxon>Pezizomycotina</taxon>
        <taxon>Dothideomycetes</taxon>
        <taxon>Dothideomycetidae</taxon>
        <taxon>Mycosphaerellales</taxon>
        <taxon>Teratosphaeriaceae</taxon>
        <taxon>Teratosphaeria</taxon>
    </lineage>
</organism>
<keyword evidence="1" id="KW-0539">Nucleus</keyword>
<evidence type="ECO:0000256" key="2">
    <source>
        <dbReference type="SAM" id="MobiDB-lite"/>
    </source>
</evidence>
<evidence type="ECO:0000313" key="4">
    <source>
        <dbReference type="EMBL" id="KAF2772863.1"/>
    </source>
</evidence>
<dbReference type="InterPro" id="IPR001138">
    <property type="entry name" value="Zn2Cys6_DnaBD"/>
</dbReference>
<evidence type="ECO:0000313" key="5">
    <source>
        <dbReference type="Proteomes" id="UP000799436"/>
    </source>
</evidence>
<sequence>MDPSTVSIAPRVGHKKSRKGCAQCKRRHVKCDECSPCSNCRRHNVPCSLAGGPDVAREDTKLRRASTTSSNSGTSRTTSQEAQSGAAASASASTSTQSSLHSSPFTVLTSLIQRPVSTQDDTQWMLDLQLMHHYLTHTRYILTEHTEMDSILRVWQEEAPKVAFTSNYCMHALLGFSALHKAHMEPSQARMLRTCAVNHLDKALVLYREHASVTTPENANAKFAFTWLVALFAYAVPPSVPPIDAMVELFQLVKGIDTILSETWFFVSQGPFAPILTRGMGVAATLPPDATAYPFPDGMDFGVNHLDYMLGVEPMLPEDQRVCALILAELKQVYASVIYQQGQCSVASILCFPKQDSTAFSMLLKRRAPQPLVILAYYCVLLDILDNRWWIHGWSSRVLQDIIGSLPEAWQTWVEWPTRSVLLKDRPAPGPSDLLI</sequence>
<dbReference type="Pfam" id="PF00172">
    <property type="entry name" value="Zn_clus"/>
    <property type="match status" value="1"/>
</dbReference>
<dbReference type="AlphaFoldDB" id="A0A6G1LIS5"/>
<feature type="domain" description="Zn(2)-C6 fungal-type" evidence="3">
    <location>
        <begin position="20"/>
        <end position="49"/>
    </location>
</feature>
<dbReference type="SUPFAM" id="SSF57701">
    <property type="entry name" value="Zn2/Cys6 DNA-binding domain"/>
    <property type="match status" value="1"/>
</dbReference>
<proteinExistence type="predicted"/>
<dbReference type="InterPro" id="IPR053157">
    <property type="entry name" value="Sterol_Uptake_Regulator"/>
</dbReference>
<dbReference type="GO" id="GO:0001228">
    <property type="term" value="F:DNA-binding transcription activator activity, RNA polymerase II-specific"/>
    <property type="evidence" value="ECO:0007669"/>
    <property type="project" value="TreeGrafter"/>
</dbReference>
<accession>A0A6G1LIS5</accession>
<keyword evidence="5" id="KW-1185">Reference proteome</keyword>
<dbReference type="GO" id="GO:0008270">
    <property type="term" value="F:zinc ion binding"/>
    <property type="evidence" value="ECO:0007669"/>
    <property type="project" value="InterPro"/>
</dbReference>
<evidence type="ECO:0000256" key="1">
    <source>
        <dbReference type="ARBA" id="ARBA00023242"/>
    </source>
</evidence>
<dbReference type="SMART" id="SM00066">
    <property type="entry name" value="GAL4"/>
    <property type="match status" value="1"/>
</dbReference>
<dbReference type="Proteomes" id="UP000799436">
    <property type="component" value="Unassembled WGS sequence"/>
</dbReference>
<dbReference type="PROSITE" id="PS00463">
    <property type="entry name" value="ZN2_CY6_FUNGAL_1"/>
    <property type="match status" value="1"/>
</dbReference>
<feature type="region of interest" description="Disordered" evidence="2">
    <location>
        <begin position="48"/>
        <end position="100"/>
    </location>
</feature>
<dbReference type="EMBL" id="ML995813">
    <property type="protein sequence ID" value="KAF2772863.1"/>
    <property type="molecule type" value="Genomic_DNA"/>
</dbReference>
<dbReference type="PROSITE" id="PS50048">
    <property type="entry name" value="ZN2_CY6_FUNGAL_2"/>
    <property type="match status" value="1"/>
</dbReference>
<dbReference type="InterPro" id="IPR036864">
    <property type="entry name" value="Zn2-C6_fun-type_DNA-bd_sf"/>
</dbReference>
<feature type="compositionally biased region" description="Low complexity" evidence="2">
    <location>
        <begin position="66"/>
        <end position="100"/>
    </location>
</feature>
<dbReference type="CDD" id="cd00067">
    <property type="entry name" value="GAL4"/>
    <property type="match status" value="1"/>
</dbReference>
<reference evidence="4" key="1">
    <citation type="journal article" date="2020" name="Stud. Mycol.">
        <title>101 Dothideomycetes genomes: a test case for predicting lifestyles and emergence of pathogens.</title>
        <authorList>
            <person name="Haridas S."/>
            <person name="Albert R."/>
            <person name="Binder M."/>
            <person name="Bloem J."/>
            <person name="Labutti K."/>
            <person name="Salamov A."/>
            <person name="Andreopoulos B."/>
            <person name="Baker S."/>
            <person name="Barry K."/>
            <person name="Bills G."/>
            <person name="Bluhm B."/>
            <person name="Cannon C."/>
            <person name="Castanera R."/>
            <person name="Culley D."/>
            <person name="Daum C."/>
            <person name="Ezra D."/>
            <person name="Gonzalez J."/>
            <person name="Henrissat B."/>
            <person name="Kuo A."/>
            <person name="Liang C."/>
            <person name="Lipzen A."/>
            <person name="Lutzoni F."/>
            <person name="Magnuson J."/>
            <person name="Mondo S."/>
            <person name="Nolan M."/>
            <person name="Ohm R."/>
            <person name="Pangilinan J."/>
            <person name="Park H.-J."/>
            <person name="Ramirez L."/>
            <person name="Alfaro M."/>
            <person name="Sun H."/>
            <person name="Tritt A."/>
            <person name="Yoshinaga Y."/>
            <person name="Zwiers L.-H."/>
            <person name="Turgeon B."/>
            <person name="Goodwin S."/>
            <person name="Spatafora J."/>
            <person name="Crous P."/>
            <person name="Grigoriev I."/>
        </authorList>
    </citation>
    <scope>NUCLEOTIDE SEQUENCE</scope>
    <source>
        <strain evidence="4">CBS 116005</strain>
    </source>
</reference>
<dbReference type="OrthoDB" id="3546279at2759"/>
<dbReference type="PANTHER" id="PTHR47784">
    <property type="entry name" value="STEROL UPTAKE CONTROL PROTEIN 2"/>
    <property type="match status" value="1"/>
</dbReference>
<dbReference type="PANTHER" id="PTHR47784:SF5">
    <property type="entry name" value="STEROL UPTAKE CONTROL PROTEIN 2"/>
    <property type="match status" value="1"/>
</dbReference>
<evidence type="ECO:0000259" key="3">
    <source>
        <dbReference type="PROSITE" id="PS50048"/>
    </source>
</evidence>
<protein>
    <recommendedName>
        <fullName evidence="3">Zn(2)-C6 fungal-type domain-containing protein</fullName>
    </recommendedName>
</protein>
<gene>
    <name evidence="4" type="ORF">EJ03DRAFT_171977</name>
</gene>
<dbReference type="Gene3D" id="4.10.240.10">
    <property type="entry name" value="Zn(2)-C6 fungal-type DNA-binding domain"/>
    <property type="match status" value="1"/>
</dbReference>
<name>A0A6G1LIS5_9PEZI</name>